<accession>A0ABW6BAR8</accession>
<reference evidence="2" key="1">
    <citation type="journal article" date="2019" name="Int. J. Syst. Evol. Microbiol.">
        <title>The Global Catalogue of Microorganisms (GCM) 10K type strain sequencing project: providing services to taxonomists for standard genome sequencing and annotation.</title>
        <authorList>
            <consortium name="The Broad Institute Genomics Platform"/>
            <consortium name="The Broad Institute Genome Sequencing Center for Infectious Disease"/>
            <person name="Wu L."/>
            <person name="Ma J."/>
        </authorList>
    </citation>
    <scope>NUCLEOTIDE SEQUENCE [LARGE SCALE GENOMIC DNA]</scope>
    <source>
        <strain evidence="2">KCTC 23098</strain>
    </source>
</reference>
<dbReference type="EMBL" id="JBHUPA010000039">
    <property type="protein sequence ID" value="MFD2965574.1"/>
    <property type="molecule type" value="Genomic_DNA"/>
</dbReference>
<sequence>MSKRILLLPLVLFILSCDKTEDPGVEIPKTIDQTLIRTVWNTVSEKYEYKASDGTTVYQSSKVYEDFRNKSIQYNFRPNEATPDDHRVTKLDKFTNKTVWGKWDISREDKKDYVNITWDSGKLDKYEVTAFTEKTMSWFIVSTDNTDLQYKENGETKIAASREGSIELHCPCRD</sequence>
<proteinExistence type="predicted"/>
<dbReference type="Proteomes" id="UP001597560">
    <property type="component" value="Unassembled WGS sequence"/>
</dbReference>
<organism evidence="1 2">
    <name type="scientific">Olivibacter jilunii</name>
    <dbReference type="NCBI Taxonomy" id="985016"/>
    <lineage>
        <taxon>Bacteria</taxon>
        <taxon>Pseudomonadati</taxon>
        <taxon>Bacteroidota</taxon>
        <taxon>Sphingobacteriia</taxon>
        <taxon>Sphingobacteriales</taxon>
        <taxon>Sphingobacteriaceae</taxon>
        <taxon>Olivibacter</taxon>
    </lineage>
</organism>
<comment type="caution">
    <text evidence="1">The sequence shown here is derived from an EMBL/GenBank/DDBJ whole genome shotgun (WGS) entry which is preliminary data.</text>
</comment>
<keyword evidence="2" id="KW-1185">Reference proteome</keyword>
<dbReference type="RefSeq" id="WP_377613494.1">
    <property type="nucleotide sequence ID" value="NZ_JBHUPA010000039.1"/>
</dbReference>
<evidence type="ECO:0000313" key="1">
    <source>
        <dbReference type="EMBL" id="MFD2965574.1"/>
    </source>
</evidence>
<gene>
    <name evidence="1" type="ORF">ACFS6J_27490</name>
</gene>
<evidence type="ECO:0008006" key="3">
    <source>
        <dbReference type="Google" id="ProtNLM"/>
    </source>
</evidence>
<dbReference type="PROSITE" id="PS51257">
    <property type="entry name" value="PROKAR_LIPOPROTEIN"/>
    <property type="match status" value="1"/>
</dbReference>
<protein>
    <recommendedName>
        <fullName evidence="3">Lipocalin-like domain-containing protein</fullName>
    </recommendedName>
</protein>
<name>A0ABW6BAR8_9SPHI</name>
<evidence type="ECO:0000313" key="2">
    <source>
        <dbReference type="Proteomes" id="UP001597560"/>
    </source>
</evidence>